<dbReference type="InterPro" id="IPR001005">
    <property type="entry name" value="SANT/Myb"/>
</dbReference>
<comment type="caution">
    <text evidence="8">The sequence shown here is derived from an EMBL/GenBank/DDBJ whole genome shotgun (WGS) entry which is preliminary data.</text>
</comment>
<dbReference type="InterPro" id="IPR044847">
    <property type="entry name" value="KAN_fam"/>
</dbReference>
<proteinExistence type="predicted"/>
<evidence type="ECO:0000256" key="2">
    <source>
        <dbReference type="ARBA" id="ARBA00022473"/>
    </source>
</evidence>
<gene>
    <name evidence="8" type="ORF">M0R45_012870</name>
</gene>
<accession>A0AAW1XHW5</accession>
<dbReference type="PANTHER" id="PTHR31496:SF19">
    <property type="entry name" value="TWO-COMPONENT RESPONSE REGULATOR ARR13"/>
    <property type="match status" value="1"/>
</dbReference>
<evidence type="ECO:0000313" key="9">
    <source>
        <dbReference type="Proteomes" id="UP001457282"/>
    </source>
</evidence>
<dbReference type="NCBIfam" id="TIGR01557">
    <property type="entry name" value="myb_SHAQKYF"/>
    <property type="match status" value="1"/>
</dbReference>
<comment type="subcellular location">
    <subcellularLocation>
        <location evidence="1">Nucleus</location>
    </subcellularLocation>
</comment>
<dbReference type="GO" id="GO:0000976">
    <property type="term" value="F:transcription cis-regulatory region binding"/>
    <property type="evidence" value="ECO:0007669"/>
    <property type="project" value="InterPro"/>
</dbReference>
<dbReference type="GO" id="GO:0005634">
    <property type="term" value="C:nucleus"/>
    <property type="evidence" value="ECO:0007669"/>
    <property type="project" value="UniProtKB-SubCell"/>
</dbReference>
<dbReference type="Pfam" id="PF00249">
    <property type="entry name" value="Myb_DNA-binding"/>
    <property type="match status" value="1"/>
</dbReference>
<keyword evidence="5" id="KW-0804">Transcription</keyword>
<dbReference type="Gene3D" id="1.10.10.60">
    <property type="entry name" value="Homeodomain-like"/>
    <property type="match status" value="1"/>
</dbReference>
<dbReference type="InterPro" id="IPR006447">
    <property type="entry name" value="Myb_dom_plants"/>
</dbReference>
<keyword evidence="6" id="KW-0539">Nucleus</keyword>
<keyword evidence="9" id="KW-1185">Reference proteome</keyword>
<dbReference type="InterPro" id="IPR009057">
    <property type="entry name" value="Homeodomain-like_sf"/>
</dbReference>
<keyword evidence="4" id="KW-0805">Transcription regulation</keyword>
<keyword evidence="2" id="KW-0217">Developmental protein</keyword>
<name>A0AAW1XHW5_RUBAR</name>
<dbReference type="GO" id="GO:0006355">
    <property type="term" value="P:regulation of DNA-templated transcription"/>
    <property type="evidence" value="ECO:0007669"/>
    <property type="project" value="InterPro"/>
</dbReference>
<dbReference type="FunFam" id="1.10.10.60:FF:000002">
    <property type="entry name" value="Myb family transcription factor"/>
    <property type="match status" value="1"/>
</dbReference>
<dbReference type="PANTHER" id="PTHR31496">
    <property type="entry name" value="TRANSCRIPTION FACTOR KAN2-RELATED"/>
    <property type="match status" value="1"/>
</dbReference>
<dbReference type="SUPFAM" id="SSF46689">
    <property type="entry name" value="Homeodomain-like"/>
    <property type="match status" value="1"/>
</dbReference>
<evidence type="ECO:0000256" key="1">
    <source>
        <dbReference type="ARBA" id="ARBA00004123"/>
    </source>
</evidence>
<protein>
    <recommendedName>
        <fullName evidence="7">Myb-like domain-containing protein</fullName>
    </recommendedName>
</protein>
<reference evidence="8 9" key="1">
    <citation type="journal article" date="2023" name="G3 (Bethesda)">
        <title>A chromosome-length genome assembly and annotation of blackberry (Rubus argutus, cv. 'Hillquist').</title>
        <authorList>
            <person name="Bruna T."/>
            <person name="Aryal R."/>
            <person name="Dudchenko O."/>
            <person name="Sargent D.J."/>
            <person name="Mead D."/>
            <person name="Buti M."/>
            <person name="Cavallini A."/>
            <person name="Hytonen T."/>
            <person name="Andres J."/>
            <person name="Pham M."/>
            <person name="Weisz D."/>
            <person name="Mascagni F."/>
            <person name="Usai G."/>
            <person name="Natali L."/>
            <person name="Bassil N."/>
            <person name="Fernandez G.E."/>
            <person name="Lomsadze A."/>
            <person name="Armour M."/>
            <person name="Olukolu B."/>
            <person name="Poorten T."/>
            <person name="Britton C."/>
            <person name="Davik J."/>
            <person name="Ashrafi H."/>
            <person name="Aiden E.L."/>
            <person name="Borodovsky M."/>
            <person name="Worthington M."/>
        </authorList>
    </citation>
    <scope>NUCLEOTIDE SEQUENCE [LARGE SCALE GENOMIC DNA]</scope>
    <source>
        <strain evidence="8">PI 553951</strain>
    </source>
</reference>
<evidence type="ECO:0000259" key="7">
    <source>
        <dbReference type="Pfam" id="PF00249"/>
    </source>
</evidence>
<keyword evidence="3" id="KW-0221">Differentiation</keyword>
<dbReference type="GO" id="GO:0010158">
    <property type="term" value="P:abaxial cell fate specification"/>
    <property type="evidence" value="ECO:0007669"/>
    <property type="project" value="InterPro"/>
</dbReference>
<dbReference type="AlphaFoldDB" id="A0AAW1XHW5"/>
<dbReference type="Proteomes" id="UP001457282">
    <property type="component" value="Unassembled WGS sequence"/>
</dbReference>
<organism evidence="8 9">
    <name type="scientific">Rubus argutus</name>
    <name type="common">Southern blackberry</name>
    <dbReference type="NCBI Taxonomy" id="59490"/>
    <lineage>
        <taxon>Eukaryota</taxon>
        <taxon>Viridiplantae</taxon>
        <taxon>Streptophyta</taxon>
        <taxon>Embryophyta</taxon>
        <taxon>Tracheophyta</taxon>
        <taxon>Spermatophyta</taxon>
        <taxon>Magnoliopsida</taxon>
        <taxon>eudicotyledons</taxon>
        <taxon>Gunneridae</taxon>
        <taxon>Pentapetalae</taxon>
        <taxon>rosids</taxon>
        <taxon>fabids</taxon>
        <taxon>Rosales</taxon>
        <taxon>Rosaceae</taxon>
        <taxon>Rosoideae</taxon>
        <taxon>Rosoideae incertae sedis</taxon>
        <taxon>Rubus</taxon>
    </lineage>
</organism>
<evidence type="ECO:0000256" key="3">
    <source>
        <dbReference type="ARBA" id="ARBA00022782"/>
    </source>
</evidence>
<dbReference type="EMBL" id="JBEDUW010000003">
    <property type="protein sequence ID" value="KAK9936003.1"/>
    <property type="molecule type" value="Genomic_DNA"/>
</dbReference>
<sequence length="167" mass="18751">MVRPYVRSRAPRLRWTPDLHCSFVHAVDLLGGEDIATPKHILQTMNVKGITICHIKSHLQMYRSMKHEERVQEAAAREKMNVKGKASSSNDSYLRDSIINNTTRPREDEIPIKPKSYIIFTDILGGYSTDNTRESNDQGVEANMRGVRLSGAGSSNVNDVNLELTLG</sequence>
<evidence type="ECO:0000256" key="5">
    <source>
        <dbReference type="ARBA" id="ARBA00023163"/>
    </source>
</evidence>
<evidence type="ECO:0000313" key="8">
    <source>
        <dbReference type="EMBL" id="KAK9936003.1"/>
    </source>
</evidence>
<evidence type="ECO:0000256" key="4">
    <source>
        <dbReference type="ARBA" id="ARBA00023015"/>
    </source>
</evidence>
<feature type="domain" description="Myb-like" evidence="7">
    <location>
        <begin position="12"/>
        <end position="63"/>
    </location>
</feature>
<evidence type="ECO:0000256" key="6">
    <source>
        <dbReference type="ARBA" id="ARBA00023242"/>
    </source>
</evidence>